<evidence type="ECO:0000256" key="6">
    <source>
        <dbReference type="SAM" id="Phobius"/>
    </source>
</evidence>
<dbReference type="SUPFAM" id="SSF103473">
    <property type="entry name" value="MFS general substrate transporter"/>
    <property type="match status" value="1"/>
</dbReference>
<sequence length="487" mass="54485">MTATTHPPPQSKTSVEHIDTVSVIDKVEKAHNNGNVDKFGAAEKTDPKEIALVRKLDTYMMPILWLMYFLNFLDRNAIVNGKINNLDEDLGLVGTQYNTCVSIFFVGYLCGQIPSNMLLNRIRPSWYMSGWMMAWAIVSTLMAIVKDYHGMLACRFVLGITEAPFYPGGIFMISMFYTRKETATRMSVFYTGNLLASSFSGLIAAGVFAGLDGVRGLEGWRWLFIIQGLITVGAAIVAFFTLPNAPLQTRWLNQEERELAHNRILKDTTGRQEKVSVWKGLREACTDYRTWIFALMQNLHLSANGFKNFLPTVVETFGYSRTVTLVLTCPPYLFSGIVSVIVSWSSGRFNERTWHITASKAVAIVGFIIGTVTLNIGARYFAVVLFVGATYGVNNINLAWTAAVLGQTDEKKATVVAIVNTLGNLSFVYTPYLWPDSDAPNFPMAMWASVGFSAGVILCAWVLRFIMMKDNKKLREQDSENTNFYVY</sequence>
<comment type="subcellular location">
    <subcellularLocation>
        <location evidence="1">Membrane</location>
        <topology evidence="1">Multi-pass membrane protein</topology>
    </subcellularLocation>
</comment>
<organism evidence="8 9">
    <name type="scientific">Corynespora cassiicola Philippines</name>
    <dbReference type="NCBI Taxonomy" id="1448308"/>
    <lineage>
        <taxon>Eukaryota</taxon>
        <taxon>Fungi</taxon>
        <taxon>Dikarya</taxon>
        <taxon>Ascomycota</taxon>
        <taxon>Pezizomycotina</taxon>
        <taxon>Dothideomycetes</taxon>
        <taxon>Pleosporomycetidae</taxon>
        <taxon>Pleosporales</taxon>
        <taxon>Corynesporascaceae</taxon>
        <taxon>Corynespora</taxon>
    </lineage>
</organism>
<dbReference type="PANTHER" id="PTHR43791">
    <property type="entry name" value="PERMEASE-RELATED"/>
    <property type="match status" value="1"/>
</dbReference>
<reference evidence="8 9" key="1">
    <citation type="journal article" date="2018" name="Front. Microbiol.">
        <title>Genome-Wide Analysis of Corynespora cassiicola Leaf Fall Disease Putative Effectors.</title>
        <authorList>
            <person name="Lopez D."/>
            <person name="Ribeiro S."/>
            <person name="Label P."/>
            <person name="Fumanal B."/>
            <person name="Venisse J.S."/>
            <person name="Kohler A."/>
            <person name="de Oliveira R.R."/>
            <person name="Labutti K."/>
            <person name="Lipzen A."/>
            <person name="Lail K."/>
            <person name="Bauer D."/>
            <person name="Ohm R.A."/>
            <person name="Barry K.W."/>
            <person name="Spatafora J."/>
            <person name="Grigoriev I.V."/>
            <person name="Martin F.M."/>
            <person name="Pujade-Renaud V."/>
        </authorList>
    </citation>
    <scope>NUCLEOTIDE SEQUENCE [LARGE SCALE GENOMIC DNA]</scope>
    <source>
        <strain evidence="8 9">Philippines</strain>
    </source>
</reference>
<evidence type="ECO:0000313" key="9">
    <source>
        <dbReference type="Proteomes" id="UP000240883"/>
    </source>
</evidence>
<feature type="transmembrane region" description="Helical" evidence="6">
    <location>
        <begin position="156"/>
        <end position="177"/>
    </location>
</feature>
<keyword evidence="9" id="KW-1185">Reference proteome</keyword>
<dbReference type="Pfam" id="PF07690">
    <property type="entry name" value="MFS_1"/>
    <property type="match status" value="1"/>
</dbReference>
<accession>A0A2T2P8R7</accession>
<dbReference type="PANTHER" id="PTHR43791:SF84">
    <property type="entry name" value="TRANSPORTER, PUTATIVE (AFU_ORTHOLOGUE AFUA_3G09170)-RELATED"/>
    <property type="match status" value="1"/>
</dbReference>
<feature type="transmembrane region" description="Helical" evidence="6">
    <location>
        <begin position="380"/>
        <end position="403"/>
    </location>
</feature>
<dbReference type="GO" id="GO:0016020">
    <property type="term" value="C:membrane"/>
    <property type="evidence" value="ECO:0007669"/>
    <property type="project" value="UniProtKB-SubCell"/>
</dbReference>
<dbReference type="AlphaFoldDB" id="A0A2T2P8R7"/>
<feature type="transmembrane region" description="Helical" evidence="6">
    <location>
        <begin position="446"/>
        <end position="467"/>
    </location>
</feature>
<feature type="transmembrane region" description="Helical" evidence="6">
    <location>
        <begin position="189"/>
        <end position="211"/>
    </location>
</feature>
<keyword evidence="4 6" id="KW-1133">Transmembrane helix</keyword>
<dbReference type="PROSITE" id="PS50850">
    <property type="entry name" value="MFS"/>
    <property type="match status" value="1"/>
</dbReference>
<dbReference type="InterPro" id="IPR020846">
    <property type="entry name" value="MFS_dom"/>
</dbReference>
<dbReference type="FunFam" id="1.20.1250.20:FF:000013">
    <property type="entry name" value="MFS general substrate transporter"/>
    <property type="match status" value="1"/>
</dbReference>
<dbReference type="Proteomes" id="UP000240883">
    <property type="component" value="Unassembled WGS sequence"/>
</dbReference>
<dbReference type="Gene3D" id="1.20.1250.20">
    <property type="entry name" value="MFS general substrate transporter like domains"/>
    <property type="match status" value="2"/>
</dbReference>
<dbReference type="EMBL" id="KZ678128">
    <property type="protein sequence ID" value="PSN74037.1"/>
    <property type="molecule type" value="Genomic_DNA"/>
</dbReference>
<evidence type="ECO:0000256" key="2">
    <source>
        <dbReference type="ARBA" id="ARBA00022448"/>
    </source>
</evidence>
<feature type="transmembrane region" description="Helical" evidence="6">
    <location>
        <begin position="126"/>
        <end position="144"/>
    </location>
</feature>
<dbReference type="InterPro" id="IPR036259">
    <property type="entry name" value="MFS_trans_sf"/>
</dbReference>
<dbReference type="InterPro" id="IPR011701">
    <property type="entry name" value="MFS"/>
</dbReference>
<evidence type="ECO:0000256" key="5">
    <source>
        <dbReference type="ARBA" id="ARBA00023136"/>
    </source>
</evidence>
<protein>
    <submittedName>
        <fullName evidence="8">MFS transporter</fullName>
    </submittedName>
</protein>
<dbReference type="OrthoDB" id="2250022at2759"/>
<evidence type="ECO:0000256" key="4">
    <source>
        <dbReference type="ARBA" id="ARBA00022989"/>
    </source>
</evidence>
<keyword evidence="5 6" id="KW-0472">Membrane</keyword>
<evidence type="ECO:0000259" key="7">
    <source>
        <dbReference type="PROSITE" id="PS50850"/>
    </source>
</evidence>
<keyword evidence="2" id="KW-0813">Transport</keyword>
<feature type="transmembrane region" description="Helical" evidence="6">
    <location>
        <begin position="323"/>
        <end position="344"/>
    </location>
</feature>
<feature type="domain" description="Major facilitator superfamily (MFS) profile" evidence="7">
    <location>
        <begin position="60"/>
        <end position="472"/>
    </location>
</feature>
<feature type="transmembrane region" description="Helical" evidence="6">
    <location>
        <begin position="356"/>
        <end position="374"/>
    </location>
</feature>
<evidence type="ECO:0000313" key="8">
    <source>
        <dbReference type="EMBL" id="PSN74037.1"/>
    </source>
</evidence>
<dbReference type="FunFam" id="1.20.1250.20:FF:000057">
    <property type="entry name" value="MFS general substrate transporter"/>
    <property type="match status" value="1"/>
</dbReference>
<name>A0A2T2P8R7_CORCC</name>
<gene>
    <name evidence="8" type="ORF">BS50DRAFT_6051</name>
</gene>
<keyword evidence="3 6" id="KW-0812">Transmembrane</keyword>
<proteinExistence type="predicted"/>
<feature type="transmembrane region" description="Helical" evidence="6">
    <location>
        <begin position="223"/>
        <end position="242"/>
    </location>
</feature>
<evidence type="ECO:0000256" key="3">
    <source>
        <dbReference type="ARBA" id="ARBA00022692"/>
    </source>
</evidence>
<evidence type="ECO:0000256" key="1">
    <source>
        <dbReference type="ARBA" id="ARBA00004141"/>
    </source>
</evidence>
<dbReference type="GO" id="GO:0022857">
    <property type="term" value="F:transmembrane transporter activity"/>
    <property type="evidence" value="ECO:0007669"/>
    <property type="project" value="InterPro"/>
</dbReference>